<keyword evidence="3" id="KW-1185">Reference proteome</keyword>
<dbReference type="EMBL" id="BMSZ01000029">
    <property type="protein sequence ID" value="GGS81420.1"/>
    <property type="molecule type" value="Genomic_DNA"/>
</dbReference>
<accession>A0ABQ2TNM4</accession>
<evidence type="ECO:0000256" key="1">
    <source>
        <dbReference type="SAM" id="SignalP"/>
    </source>
</evidence>
<keyword evidence="1" id="KW-0732">Signal</keyword>
<dbReference type="Proteomes" id="UP000659767">
    <property type="component" value="Unassembled WGS sequence"/>
</dbReference>
<evidence type="ECO:0000313" key="2">
    <source>
        <dbReference type="EMBL" id="GGS81420.1"/>
    </source>
</evidence>
<dbReference type="RefSeq" id="WP_199889770.1">
    <property type="nucleotide sequence ID" value="NZ_BMSZ01000029.1"/>
</dbReference>
<feature type="chain" id="PRO_5046928074" evidence="1">
    <location>
        <begin position="25"/>
        <end position="364"/>
    </location>
</feature>
<sequence>MRRAISTLIATGAVLGGLSFPVQAAEQKDAKPLSQSERTDKVEARLAKTDNKVVRASLKKERKEWKISSKEFNEARSKARNTRTKGLTDSNKKKIQDFTRQAAEHGNTYRIDDVEVIPLLGGDVEAIIPKSTSIEHLTVEVSEGAVTLESQTSNPGEALAEYSGPGMAADWVPNGSGQYILRVPGMGEGHFTWKRNKLSEDGSGTYDWYQYSRFGVAKPANINNYPDPYVKLIRVQSYPYDAIETKLVTWEDIDPKTSFTGDCNATNLSLSVSAPVVGFGYNFNDCDEIKVWYNSSKPGSQWVEMDQGLVLWNGGRDYQVAYTHSFKVKQGTAGSMHDFQRVTFEDGFTDDQGSCDAYDGSMTC</sequence>
<proteinExistence type="predicted"/>
<organism evidence="2 3">
    <name type="scientific">Streptomyces badius</name>
    <dbReference type="NCBI Taxonomy" id="1941"/>
    <lineage>
        <taxon>Bacteria</taxon>
        <taxon>Bacillati</taxon>
        <taxon>Actinomycetota</taxon>
        <taxon>Actinomycetes</taxon>
        <taxon>Kitasatosporales</taxon>
        <taxon>Streptomycetaceae</taxon>
        <taxon>Streptomyces</taxon>
    </lineage>
</organism>
<gene>
    <name evidence="2" type="ORF">GCM10010253_65110</name>
</gene>
<comment type="caution">
    <text evidence="2">The sequence shown here is derived from an EMBL/GenBank/DDBJ whole genome shotgun (WGS) entry which is preliminary data.</text>
</comment>
<reference evidence="3" key="1">
    <citation type="journal article" date="2019" name="Int. J. Syst. Evol. Microbiol.">
        <title>The Global Catalogue of Microorganisms (GCM) 10K type strain sequencing project: providing services to taxonomists for standard genome sequencing and annotation.</title>
        <authorList>
            <consortium name="The Broad Institute Genomics Platform"/>
            <consortium name="The Broad Institute Genome Sequencing Center for Infectious Disease"/>
            <person name="Wu L."/>
            <person name="Ma J."/>
        </authorList>
    </citation>
    <scope>NUCLEOTIDE SEQUENCE [LARGE SCALE GENOMIC DNA]</scope>
    <source>
        <strain evidence="3">JCM 4350</strain>
    </source>
</reference>
<evidence type="ECO:0000313" key="3">
    <source>
        <dbReference type="Proteomes" id="UP000659767"/>
    </source>
</evidence>
<name>A0ABQ2TNM4_STRBA</name>
<feature type="signal peptide" evidence="1">
    <location>
        <begin position="1"/>
        <end position="24"/>
    </location>
</feature>
<protein>
    <submittedName>
        <fullName evidence="2">Uncharacterized protein</fullName>
    </submittedName>
</protein>